<dbReference type="Pfam" id="PF01464">
    <property type="entry name" value="SLT"/>
    <property type="match status" value="1"/>
</dbReference>
<protein>
    <recommendedName>
        <fullName evidence="4">Transglycosylase SLT domain-containing protein</fullName>
    </recommendedName>
</protein>
<dbReference type="InterPro" id="IPR023346">
    <property type="entry name" value="Lysozyme-like_dom_sf"/>
</dbReference>
<dbReference type="EMBL" id="CP018221">
    <property type="protein sequence ID" value="API58842.1"/>
    <property type="molecule type" value="Genomic_DNA"/>
</dbReference>
<dbReference type="GO" id="GO:0042597">
    <property type="term" value="C:periplasmic space"/>
    <property type="evidence" value="ECO:0007669"/>
    <property type="project" value="InterPro"/>
</dbReference>
<dbReference type="AlphaFoldDB" id="A0A1L3ZT77"/>
<dbReference type="SUPFAM" id="SSF48435">
    <property type="entry name" value="Bacterial muramidases"/>
    <property type="match status" value="1"/>
</dbReference>
<evidence type="ECO:0000256" key="2">
    <source>
        <dbReference type="ARBA" id="ARBA00009387"/>
    </source>
</evidence>
<name>A0A1L3ZT77_9SPHN</name>
<organism evidence="5 6">
    <name type="scientific">Tardibacter chloracetimidivorans</name>
    <dbReference type="NCBI Taxonomy" id="1921510"/>
    <lineage>
        <taxon>Bacteria</taxon>
        <taxon>Pseudomonadati</taxon>
        <taxon>Pseudomonadota</taxon>
        <taxon>Alphaproteobacteria</taxon>
        <taxon>Sphingomonadales</taxon>
        <taxon>Sphingomonadaceae</taxon>
        <taxon>Tardibacter</taxon>
    </lineage>
</organism>
<gene>
    <name evidence="5" type="ORF">BSL82_05575</name>
</gene>
<dbReference type="Proteomes" id="UP000182063">
    <property type="component" value="Chromosome"/>
</dbReference>
<dbReference type="GO" id="GO:0004553">
    <property type="term" value="F:hydrolase activity, hydrolyzing O-glycosyl compounds"/>
    <property type="evidence" value="ECO:0007669"/>
    <property type="project" value="InterPro"/>
</dbReference>
<evidence type="ECO:0000259" key="4">
    <source>
        <dbReference type="Pfam" id="PF01464"/>
    </source>
</evidence>
<comment type="similarity">
    <text evidence="2">Belongs to the virb1 family.</text>
</comment>
<reference evidence="6" key="1">
    <citation type="submission" date="2016-11" db="EMBL/GenBank/DDBJ databases">
        <title>Complete Genome Sequence of alachlor-degrading Sphingomonas sp. strain JJ-A5.</title>
        <authorList>
            <person name="Lee H."/>
            <person name="Ka J.-O."/>
        </authorList>
    </citation>
    <scope>NUCLEOTIDE SEQUENCE [LARGE SCALE GENOMIC DNA]</scope>
    <source>
        <strain evidence="6">JJ-A5</strain>
    </source>
</reference>
<dbReference type="STRING" id="1921510.BSL82_05575"/>
<dbReference type="KEGG" id="sphj:BSL82_05575"/>
<dbReference type="InterPro" id="IPR008939">
    <property type="entry name" value="Lytic_TGlycosylase_superhlx_U"/>
</dbReference>
<dbReference type="Gene3D" id="1.25.20.10">
    <property type="entry name" value="Bacterial muramidases"/>
    <property type="match status" value="1"/>
</dbReference>
<sequence length="683" mass="75742">MLLGLSGFALTAASVTPQAREWYRARLGLSAAPSQPPAQADPLAEAILQWDSLRQSDSLAFESYAAFLRQHPGWPGESAMRRAAERNVRPDMTSPSLVVDHFTRFPPMTNTGSLRFAEALSAMGRRADAIFHARAAWVGGTLAPDDENRLLARFAADLAPADHDSRMERLLWDDALSAAQRQISFVTPQRRRYYDARLAMKLKWPDAAARLASVWSLYPNDPGLIADKARWQRDTSDWIGARRTLAEARVAPGSVRYPLPWMKLHLDYARAAANDSQWDLAYRIAADTNAYFPGTVLRDQPYAERDVLTSLEWLAGWTAYKNLGRPASAVVHFDRYSLAAQTPQTQSKGDYWAGRAAEAARQVAQARSYYEKAGSHPDHFYGQLALEQLGRPVATPPAPQATIAPYDRSAFEGKEVVRATRLLAELGDQKRLTTFVRALADNSWNEQEQLMVAELARSVSRPDLGVRLARNARKSSDSWLWTAGYPRLPLSPLMERHWTMIHAITRQESEFYKEAVSHANARGLMQLMPGTARETAGKVGLPYDYSRLTTDTNYNIMLGSTYFANLLDRYGGNHVMAVAAYNAGPGNVNKWVAANGDPRLAGVDVIEWIEKIPIYETRNYVQRVLENAVIYDVLNPAKASMRAGVRRLSAYLGRARGATASLAAERCAVPGTPMQSAAASAQC</sequence>
<keyword evidence="6" id="KW-1185">Reference proteome</keyword>
<feature type="domain" description="Transglycosylase SLT" evidence="4">
    <location>
        <begin position="498"/>
        <end position="597"/>
    </location>
</feature>
<evidence type="ECO:0000256" key="1">
    <source>
        <dbReference type="ARBA" id="ARBA00007734"/>
    </source>
</evidence>
<proteinExistence type="inferred from homology"/>
<keyword evidence="3" id="KW-0732">Signal</keyword>
<evidence type="ECO:0000256" key="3">
    <source>
        <dbReference type="ARBA" id="ARBA00022729"/>
    </source>
</evidence>
<dbReference type="CDD" id="cd13401">
    <property type="entry name" value="Slt70-like"/>
    <property type="match status" value="1"/>
</dbReference>
<evidence type="ECO:0000313" key="5">
    <source>
        <dbReference type="EMBL" id="API58842.1"/>
    </source>
</evidence>
<dbReference type="PANTHER" id="PTHR37423">
    <property type="entry name" value="SOLUBLE LYTIC MUREIN TRANSGLYCOSYLASE-RELATED"/>
    <property type="match status" value="1"/>
</dbReference>
<evidence type="ECO:0000313" key="6">
    <source>
        <dbReference type="Proteomes" id="UP000182063"/>
    </source>
</evidence>
<comment type="similarity">
    <text evidence="1">Belongs to the transglycosylase Slt family.</text>
</comment>
<dbReference type="PANTHER" id="PTHR37423:SF2">
    <property type="entry name" value="MEMBRANE-BOUND LYTIC MUREIN TRANSGLYCOSYLASE C"/>
    <property type="match status" value="1"/>
</dbReference>
<dbReference type="Gene3D" id="1.10.530.10">
    <property type="match status" value="1"/>
</dbReference>
<accession>A0A1L3ZT77</accession>
<dbReference type="InterPro" id="IPR008258">
    <property type="entry name" value="Transglycosylase_SLT_dom_1"/>
</dbReference>
<dbReference type="SUPFAM" id="SSF53955">
    <property type="entry name" value="Lysozyme-like"/>
    <property type="match status" value="1"/>
</dbReference>